<dbReference type="AlphaFoldDB" id="A0A108G6D7"/>
<comment type="caution">
    <text evidence="1">The sequence shown here is derived from an EMBL/GenBank/DDBJ whole genome shotgun (WGS) entry which is preliminary data.</text>
</comment>
<sequence length="65" mass="7224">MTPHDVMMIFERMNAEGKAAADLDHACAGFAGWLAEAWSRLSEDEIAVLTSIGASLYREGYARRY</sequence>
<protein>
    <submittedName>
        <fullName evidence="1">Uncharacterized protein</fullName>
    </submittedName>
</protein>
<dbReference type="EMBL" id="LPHB01000029">
    <property type="protein sequence ID" value="KWA65419.1"/>
    <property type="molecule type" value="Genomic_DNA"/>
</dbReference>
<dbReference type="Proteomes" id="UP000068603">
    <property type="component" value="Unassembled WGS sequence"/>
</dbReference>
<organism evidence="1">
    <name type="scientific">Burkholderia stagnalis</name>
    <dbReference type="NCBI Taxonomy" id="1503054"/>
    <lineage>
        <taxon>Bacteria</taxon>
        <taxon>Pseudomonadati</taxon>
        <taxon>Pseudomonadota</taxon>
        <taxon>Betaproteobacteria</taxon>
        <taxon>Burkholderiales</taxon>
        <taxon>Burkholderiaceae</taxon>
        <taxon>Burkholderia</taxon>
        <taxon>Burkholderia cepacia complex</taxon>
    </lineage>
</organism>
<evidence type="ECO:0000313" key="1">
    <source>
        <dbReference type="EMBL" id="KWA65419.1"/>
    </source>
</evidence>
<accession>A0A108G6D7</accession>
<gene>
    <name evidence="1" type="ORF">WT44_08595</name>
</gene>
<reference evidence="1 2" key="1">
    <citation type="submission" date="2015-11" db="EMBL/GenBank/DDBJ databases">
        <title>Expanding the genomic diversity of Burkholderia species for the development of highly accurate diagnostics.</title>
        <authorList>
            <person name="Sahl J."/>
            <person name="Keim P."/>
            <person name="Wagner D."/>
        </authorList>
    </citation>
    <scope>NUCLEOTIDE SEQUENCE [LARGE SCALE GENOMIC DNA]</scope>
    <source>
        <strain evidence="1 2">MSMB1960WGS</strain>
    </source>
</reference>
<dbReference type="RefSeq" id="WP_060028500.1">
    <property type="nucleotide sequence ID" value="NZ_LOZZ01000060.1"/>
</dbReference>
<name>A0A108G6D7_9BURK</name>
<evidence type="ECO:0000313" key="2">
    <source>
        <dbReference type="Proteomes" id="UP000068603"/>
    </source>
</evidence>
<proteinExistence type="predicted"/>